<dbReference type="RefSeq" id="WP_160919699.1">
    <property type="nucleotide sequence ID" value="NZ_WMEY01000003.1"/>
</dbReference>
<evidence type="ECO:0000256" key="1">
    <source>
        <dbReference type="SAM" id="Phobius"/>
    </source>
</evidence>
<sequence length="131" mass="14815">MVFVLRMIAAFLSSTIAGVYVVGDLLSGIILFLPIFILAAVPISLFVDRHSIERKSKQRMYIMKLFYYLMSGILAGCLMIVVFGVGGDFTTVDIPSVILITLCCSILYYHFLLLLKKWLKWYKNVPLPVSK</sequence>
<gene>
    <name evidence="2" type="ORF">GLW07_13100</name>
</gene>
<evidence type="ECO:0000313" key="3">
    <source>
        <dbReference type="Proteomes" id="UP000447833"/>
    </source>
</evidence>
<feature type="transmembrane region" description="Helical" evidence="1">
    <location>
        <begin position="97"/>
        <end position="115"/>
    </location>
</feature>
<keyword evidence="1" id="KW-1133">Transmembrane helix</keyword>
<comment type="caution">
    <text evidence="2">The sequence shown here is derived from an EMBL/GenBank/DDBJ whole genome shotgun (WGS) entry which is preliminary data.</text>
</comment>
<accession>A0A845F0I6</accession>
<name>A0A845F0I6_9BACL</name>
<evidence type="ECO:0000313" key="2">
    <source>
        <dbReference type="EMBL" id="MYL64289.1"/>
    </source>
</evidence>
<dbReference type="Proteomes" id="UP000447833">
    <property type="component" value="Unassembled WGS sequence"/>
</dbReference>
<dbReference type="EMBL" id="WMEY01000003">
    <property type="protein sequence ID" value="MYL64289.1"/>
    <property type="molecule type" value="Genomic_DNA"/>
</dbReference>
<protein>
    <recommendedName>
        <fullName evidence="4">Permease</fullName>
    </recommendedName>
</protein>
<keyword evidence="1" id="KW-0472">Membrane</keyword>
<dbReference type="AlphaFoldDB" id="A0A845F0I6"/>
<reference evidence="2 3" key="1">
    <citation type="submission" date="2019-11" db="EMBL/GenBank/DDBJ databases">
        <title>Genome sequences of 17 halophilic strains isolated from different environments.</title>
        <authorList>
            <person name="Furrow R.E."/>
        </authorList>
    </citation>
    <scope>NUCLEOTIDE SEQUENCE [LARGE SCALE GENOMIC DNA]</scope>
    <source>
        <strain evidence="2 3">22506_14_FS</strain>
    </source>
</reference>
<feature type="transmembrane region" description="Helical" evidence="1">
    <location>
        <begin position="65"/>
        <end position="85"/>
    </location>
</feature>
<evidence type="ECO:0008006" key="4">
    <source>
        <dbReference type="Google" id="ProtNLM"/>
    </source>
</evidence>
<organism evidence="2 3">
    <name type="scientific">Guptibacillus hwajinpoensis</name>
    <dbReference type="NCBI Taxonomy" id="208199"/>
    <lineage>
        <taxon>Bacteria</taxon>
        <taxon>Bacillati</taxon>
        <taxon>Bacillota</taxon>
        <taxon>Bacilli</taxon>
        <taxon>Bacillales</taxon>
        <taxon>Guptibacillaceae</taxon>
        <taxon>Guptibacillus</taxon>
    </lineage>
</organism>
<keyword evidence="1" id="KW-0812">Transmembrane</keyword>
<feature type="transmembrane region" description="Helical" evidence="1">
    <location>
        <begin position="27"/>
        <end position="45"/>
    </location>
</feature>
<proteinExistence type="predicted"/>